<evidence type="ECO:0000256" key="1">
    <source>
        <dbReference type="SAM" id="MobiDB-lite"/>
    </source>
</evidence>
<reference evidence="2 3" key="1">
    <citation type="submission" date="2021-03" db="EMBL/GenBank/DDBJ databases">
        <title>Whole genome shotgun sequence of Actinoplanes toevensis NBRC 105298.</title>
        <authorList>
            <person name="Komaki H."/>
            <person name="Tamura T."/>
        </authorList>
    </citation>
    <scope>NUCLEOTIDE SEQUENCE [LARGE SCALE GENOMIC DNA]</scope>
    <source>
        <strain evidence="2 3">NBRC 105298</strain>
    </source>
</reference>
<comment type="caution">
    <text evidence="2">The sequence shown here is derived from an EMBL/GenBank/DDBJ whole genome shotgun (WGS) entry which is preliminary data.</text>
</comment>
<evidence type="ECO:0000313" key="2">
    <source>
        <dbReference type="EMBL" id="GIM93288.1"/>
    </source>
</evidence>
<feature type="region of interest" description="Disordered" evidence="1">
    <location>
        <begin position="1"/>
        <end position="25"/>
    </location>
</feature>
<accession>A0A919W6N4</accession>
<sequence length="238" mass="24953">MPDDRDLRSVLHDEADRHSPDRGAMLDRINQRRGTAPNRLMALFRPVEPGPRRALNVARPVAAAVAVAGLLVAGVTGIDLASSPAPPPVPQAAGSPPPVPTSPAPYSARPSSSRFLTATGTLNRYSIESWGQSDLVLATTGTITALDVTVRIAKTRGLRDAGQWTTIPDELITSSVNATGSTFVYRFTLKPGATLAPGSYTFAAQYNHSAGTRSMAGDSYEVTATAGKKAHVTGGYTT</sequence>
<dbReference type="Proteomes" id="UP000677082">
    <property type="component" value="Unassembled WGS sequence"/>
</dbReference>
<feature type="compositionally biased region" description="Pro residues" evidence="1">
    <location>
        <begin position="84"/>
        <end position="103"/>
    </location>
</feature>
<keyword evidence="3" id="KW-1185">Reference proteome</keyword>
<dbReference type="EMBL" id="BOQN01000065">
    <property type="protein sequence ID" value="GIM93288.1"/>
    <property type="molecule type" value="Genomic_DNA"/>
</dbReference>
<protein>
    <submittedName>
        <fullName evidence="2">Uncharacterized protein</fullName>
    </submittedName>
</protein>
<gene>
    <name evidence="2" type="ORF">Ato02nite_050810</name>
</gene>
<dbReference type="RefSeq" id="WP_213009106.1">
    <property type="nucleotide sequence ID" value="NZ_BOQN01000065.1"/>
</dbReference>
<proteinExistence type="predicted"/>
<dbReference type="AlphaFoldDB" id="A0A919W6N4"/>
<organism evidence="2 3">
    <name type="scientific">Paractinoplanes toevensis</name>
    <dbReference type="NCBI Taxonomy" id="571911"/>
    <lineage>
        <taxon>Bacteria</taxon>
        <taxon>Bacillati</taxon>
        <taxon>Actinomycetota</taxon>
        <taxon>Actinomycetes</taxon>
        <taxon>Micromonosporales</taxon>
        <taxon>Micromonosporaceae</taxon>
        <taxon>Paractinoplanes</taxon>
    </lineage>
</organism>
<name>A0A919W6N4_9ACTN</name>
<feature type="region of interest" description="Disordered" evidence="1">
    <location>
        <begin position="83"/>
        <end position="111"/>
    </location>
</feature>
<evidence type="ECO:0000313" key="3">
    <source>
        <dbReference type="Proteomes" id="UP000677082"/>
    </source>
</evidence>